<gene>
    <name evidence="4" type="ORF">S101258_00313</name>
</gene>
<dbReference type="GO" id="GO:0046872">
    <property type="term" value="F:metal ion binding"/>
    <property type="evidence" value="ECO:0007669"/>
    <property type="project" value="UniProtKB-KW"/>
</dbReference>
<dbReference type="GO" id="GO:0004022">
    <property type="term" value="F:alcohol dehydrogenase (NAD+) activity"/>
    <property type="evidence" value="ECO:0007669"/>
    <property type="project" value="UniProtKB-EC"/>
</dbReference>
<protein>
    <submittedName>
        <fullName evidence="4">Alcohol dehydrogenase</fullName>
        <ecNumber evidence="4">1.1.1.1</ecNumber>
    </submittedName>
</protein>
<organism evidence="4 5">
    <name type="scientific">Lactiplantibacillus plantarum subsp. plantarum</name>
    <dbReference type="NCBI Taxonomy" id="337330"/>
    <lineage>
        <taxon>Bacteria</taxon>
        <taxon>Bacillati</taxon>
        <taxon>Bacillota</taxon>
        <taxon>Bacilli</taxon>
        <taxon>Lactobacillales</taxon>
        <taxon>Lactobacillaceae</taxon>
        <taxon>Lactiplantibacillus</taxon>
    </lineage>
</organism>
<evidence type="ECO:0000256" key="1">
    <source>
        <dbReference type="ARBA" id="ARBA00001947"/>
    </source>
</evidence>
<dbReference type="AlphaFoldDB" id="A0A2S3U9G6"/>
<dbReference type="EC" id="1.1.1.1" evidence="4"/>
<keyword evidence="2" id="KW-0479">Metal-binding</keyword>
<name>A0A2S3U9G6_LACPN</name>
<dbReference type="PANTHER" id="PTHR42813:SF2">
    <property type="entry name" value="DEHYDROGENASE, ZINC-CONTAINING, PUTATIVE (AFU_ORTHOLOGUE AFUA_2G02810)-RELATED"/>
    <property type="match status" value="1"/>
</dbReference>
<dbReference type="EMBL" id="NKCZ01000053">
    <property type="protein sequence ID" value="POD88964.1"/>
    <property type="molecule type" value="Genomic_DNA"/>
</dbReference>
<sequence>MRTGHWLKYLANQVIYTDAQLNDLLTLSDVMATGYHAAATAEVKQGDTVGVMGDGAVGLCGVISAKLRGASRILP</sequence>
<evidence type="ECO:0000313" key="5">
    <source>
        <dbReference type="Proteomes" id="UP000236990"/>
    </source>
</evidence>
<reference evidence="4 5" key="1">
    <citation type="submission" date="2017-06" db="EMBL/GenBank/DDBJ databases">
        <title>Genome sequence of Lactobacillus plantarum subsp. plantarum strain SRCM101258.</title>
        <authorList>
            <person name="Cho S.H."/>
        </authorList>
    </citation>
    <scope>NUCLEOTIDE SEQUENCE [LARGE SCALE GENOMIC DNA]</scope>
    <source>
        <strain evidence="4 5">SRCM101258</strain>
    </source>
</reference>
<evidence type="ECO:0000313" key="4">
    <source>
        <dbReference type="EMBL" id="POD88964.1"/>
    </source>
</evidence>
<dbReference type="Proteomes" id="UP000236990">
    <property type="component" value="Unassembled WGS sequence"/>
</dbReference>
<keyword evidence="3" id="KW-0862">Zinc</keyword>
<comment type="caution">
    <text evidence="4">The sequence shown here is derived from an EMBL/GenBank/DDBJ whole genome shotgun (WGS) entry which is preliminary data.</text>
</comment>
<evidence type="ECO:0000256" key="2">
    <source>
        <dbReference type="ARBA" id="ARBA00022723"/>
    </source>
</evidence>
<evidence type="ECO:0000256" key="3">
    <source>
        <dbReference type="ARBA" id="ARBA00022833"/>
    </source>
</evidence>
<dbReference type="InterPro" id="IPR036291">
    <property type="entry name" value="NAD(P)-bd_dom_sf"/>
</dbReference>
<proteinExistence type="predicted"/>
<comment type="cofactor">
    <cofactor evidence="1">
        <name>Zn(2+)</name>
        <dbReference type="ChEBI" id="CHEBI:29105"/>
    </cofactor>
</comment>
<keyword evidence="4" id="KW-0560">Oxidoreductase</keyword>
<accession>A0A2S3U9G6</accession>
<dbReference type="Gene3D" id="3.40.50.720">
    <property type="entry name" value="NAD(P)-binding Rossmann-like Domain"/>
    <property type="match status" value="1"/>
</dbReference>
<dbReference type="Gene3D" id="3.90.180.10">
    <property type="entry name" value="Medium-chain alcohol dehydrogenases, catalytic domain"/>
    <property type="match status" value="1"/>
</dbReference>
<dbReference type="SUPFAM" id="SSF51735">
    <property type="entry name" value="NAD(P)-binding Rossmann-fold domains"/>
    <property type="match status" value="1"/>
</dbReference>
<dbReference type="PANTHER" id="PTHR42813">
    <property type="entry name" value="ZINC-TYPE ALCOHOL DEHYDROGENASE-LIKE"/>
    <property type="match status" value="1"/>
</dbReference>